<dbReference type="EMBL" id="JAUYZK010000002">
    <property type="protein sequence ID" value="MDP2538472.1"/>
    <property type="molecule type" value="Genomic_DNA"/>
</dbReference>
<sequence>MKKIYFILIVILLGGWFSYLSYQVPKDKMDFQIAIKPIPYTEPYFSKIDIPMPEGVASAHSATLTSLENGNLLAAFFAGSKEGAKDVKIYGSIYDSKKRFWSKPFVMLTREDLSKKSKQYIKKLGNPVLYRVKNRIYLFVVGVSIGGWATSKIYELYSDEFSPQKTLTYKQMLELSPFGNISNLVRSTPIALSDGGFILPIYHELADKYSLMVRFDSSGNVVSTNKPNNLHGQLQPTLAPLSHTKCLAVFRNKNVYQNTMFSQVCEDGGEKWLPPEKTNIKNYDNSANLIRFNKDIYLIHNTFNKSPGLERGTLTLSIMISPKQFRKITDLDYTTSAEVSYPTTITDGDNIDIVYTFNRKNIRHIRLNRSFLRTKL</sequence>
<dbReference type="PANTHER" id="PTHR43752">
    <property type="entry name" value="BNR/ASP-BOX REPEAT FAMILY PROTEIN"/>
    <property type="match status" value="1"/>
</dbReference>
<dbReference type="EMBL" id="JAUPEV010000002">
    <property type="protein sequence ID" value="MDO7252605.1"/>
    <property type="molecule type" value="Genomic_DNA"/>
</dbReference>
<dbReference type="Gene3D" id="2.120.10.10">
    <property type="match status" value="1"/>
</dbReference>
<proteinExistence type="predicted"/>
<reference evidence="3 5" key="1">
    <citation type="submission" date="2023-07" db="EMBL/GenBank/DDBJ databases">
        <title>Unpublished Manusciprt.</title>
        <authorList>
            <person name="Aydin F."/>
            <person name="Tarhane S."/>
            <person name="Saticioglu I.B."/>
            <person name="Karakaya E."/>
            <person name="Abay S."/>
            <person name="Guran O."/>
            <person name="Bozkurt E."/>
            <person name="Uzum N."/>
            <person name="Olgun K."/>
            <person name="Jablonski D."/>
        </authorList>
    </citation>
    <scope>NUCLEOTIDE SEQUENCE</scope>
    <source>
        <strain evidence="5">faydin-H75</strain>
        <strain evidence="3">Faydin-H76</strain>
    </source>
</reference>
<protein>
    <submittedName>
        <fullName evidence="3">Sialidase family protein</fullName>
    </submittedName>
</protein>
<dbReference type="RefSeq" id="WP_305516448.1">
    <property type="nucleotide sequence ID" value="NZ_JAUPEV010000002.1"/>
</dbReference>
<reference evidence="2 4" key="3">
    <citation type="journal article" date="2024" name="Syst. Appl. Microbiol.">
        <title>Helicobacter cappadocius sp. nov., from lizards: The first psychrotrophic Helicobacter species.</title>
        <authorList>
            <person name="Aydin F."/>
            <person name="Tarhane S."/>
            <person name="Karakaya E."/>
            <person name="Abay S."/>
            <person name="Kayman T."/>
            <person name="Guran O."/>
            <person name="Bozkurt E."/>
            <person name="Uzum N."/>
            <person name="Avci A."/>
            <person name="Olgun K."/>
            <person name="Jablonski D."/>
            <person name="Guran C."/>
            <person name="Burcin Saticioglu I."/>
        </authorList>
    </citation>
    <scope>NUCLEOTIDE SEQUENCE [LARGE SCALE GENOMIC DNA]</scope>
    <source>
        <strain evidence="2">Faydin-H75</strain>
        <strain evidence="4">faydin-H76</strain>
    </source>
</reference>
<feature type="domain" description="Sialidase" evidence="1">
    <location>
        <begin position="70"/>
        <end position="352"/>
    </location>
</feature>
<evidence type="ECO:0000259" key="1">
    <source>
        <dbReference type="Pfam" id="PF13088"/>
    </source>
</evidence>
<evidence type="ECO:0000313" key="2">
    <source>
        <dbReference type="EMBL" id="MDO7252605.1"/>
    </source>
</evidence>
<dbReference type="Pfam" id="PF13088">
    <property type="entry name" value="BNR_2"/>
    <property type="match status" value="1"/>
</dbReference>
<evidence type="ECO:0000313" key="4">
    <source>
        <dbReference type="Proteomes" id="UP001177258"/>
    </source>
</evidence>
<accession>A0AA90PHP6</accession>
<dbReference type="PANTHER" id="PTHR43752:SF2">
    <property type="entry name" value="BNR_ASP-BOX REPEAT FAMILY PROTEIN"/>
    <property type="match status" value="1"/>
</dbReference>
<comment type="caution">
    <text evidence="3">The sequence shown here is derived from an EMBL/GenBank/DDBJ whole genome shotgun (WGS) entry which is preliminary data.</text>
</comment>
<reference evidence="2" key="2">
    <citation type="submission" date="2023-07" db="EMBL/GenBank/DDBJ databases">
        <authorList>
            <person name="Aydin F."/>
            <person name="Tarhane S."/>
            <person name="Saticioglu I.B."/>
            <person name="Karakaya E."/>
            <person name="Abay S."/>
            <person name="Guran O."/>
            <person name="Bozkurt E."/>
            <person name="Uzum N."/>
            <person name="Olgun K."/>
            <person name="Jablonski D."/>
        </authorList>
    </citation>
    <scope>NUCLEOTIDE SEQUENCE</scope>
    <source>
        <strain evidence="2">Faydin-H75</strain>
    </source>
</reference>
<evidence type="ECO:0000313" key="3">
    <source>
        <dbReference type="EMBL" id="MDP2538472.1"/>
    </source>
</evidence>
<dbReference type="InterPro" id="IPR011040">
    <property type="entry name" value="Sialidase"/>
</dbReference>
<name>A0AA90PHP6_9HELI</name>
<dbReference type="CDD" id="cd15482">
    <property type="entry name" value="Sialidase_non-viral"/>
    <property type="match status" value="1"/>
</dbReference>
<keyword evidence="5" id="KW-1185">Reference proteome</keyword>
<gene>
    <name evidence="2" type="ORF">Q5I04_01560</name>
    <name evidence="3" type="ORF">Q5I06_01560</name>
</gene>
<evidence type="ECO:0000313" key="5">
    <source>
        <dbReference type="Proteomes" id="UP001240777"/>
    </source>
</evidence>
<dbReference type="InterPro" id="IPR036278">
    <property type="entry name" value="Sialidase_sf"/>
</dbReference>
<dbReference type="Proteomes" id="UP001240777">
    <property type="component" value="Unassembled WGS sequence"/>
</dbReference>
<dbReference type="Proteomes" id="UP001177258">
    <property type="component" value="Unassembled WGS sequence"/>
</dbReference>
<organism evidence="3 4">
    <name type="scientific">Helicobacter cappadocius</name>
    <dbReference type="NCBI Taxonomy" id="3063998"/>
    <lineage>
        <taxon>Bacteria</taxon>
        <taxon>Pseudomonadati</taxon>
        <taxon>Campylobacterota</taxon>
        <taxon>Epsilonproteobacteria</taxon>
        <taxon>Campylobacterales</taxon>
        <taxon>Helicobacteraceae</taxon>
        <taxon>Helicobacter</taxon>
    </lineage>
</organism>
<dbReference type="SUPFAM" id="SSF50939">
    <property type="entry name" value="Sialidases"/>
    <property type="match status" value="1"/>
</dbReference>
<dbReference type="AlphaFoldDB" id="A0AA90PHP6"/>